<comment type="caution">
    <text evidence="2">The sequence shown here is derived from an EMBL/GenBank/DDBJ whole genome shotgun (WGS) entry which is preliminary data.</text>
</comment>
<evidence type="ECO:0000256" key="1">
    <source>
        <dbReference type="SAM" id="Phobius"/>
    </source>
</evidence>
<feature type="transmembrane region" description="Helical" evidence="1">
    <location>
        <begin position="60"/>
        <end position="88"/>
    </location>
</feature>
<keyword evidence="1" id="KW-1133">Transmembrane helix</keyword>
<dbReference type="Proteomes" id="UP001642464">
    <property type="component" value="Unassembled WGS sequence"/>
</dbReference>
<keyword evidence="3" id="KW-1185">Reference proteome</keyword>
<name>A0ABP0Q1N4_9DINO</name>
<keyword evidence="1" id="KW-0472">Membrane</keyword>
<protein>
    <recommendedName>
        <fullName evidence="4">H(+)-exporting diphosphatase</fullName>
    </recommendedName>
</protein>
<evidence type="ECO:0000313" key="3">
    <source>
        <dbReference type="Proteomes" id="UP001642464"/>
    </source>
</evidence>
<reference evidence="2 3" key="1">
    <citation type="submission" date="2024-02" db="EMBL/GenBank/DDBJ databases">
        <authorList>
            <person name="Chen Y."/>
            <person name="Shah S."/>
            <person name="Dougan E. K."/>
            <person name="Thang M."/>
            <person name="Chan C."/>
        </authorList>
    </citation>
    <scope>NUCLEOTIDE SEQUENCE [LARGE SCALE GENOMIC DNA]</scope>
</reference>
<keyword evidence="1" id="KW-0812">Transmembrane</keyword>
<evidence type="ECO:0000313" key="2">
    <source>
        <dbReference type="EMBL" id="CAK9082167.1"/>
    </source>
</evidence>
<dbReference type="EMBL" id="CAXAMM010038929">
    <property type="protein sequence ID" value="CAK9082167.1"/>
    <property type="molecule type" value="Genomic_DNA"/>
</dbReference>
<accession>A0ABP0Q1N4</accession>
<evidence type="ECO:0008006" key="4">
    <source>
        <dbReference type="Google" id="ProtNLM"/>
    </source>
</evidence>
<proteinExistence type="predicted"/>
<organism evidence="2 3">
    <name type="scientific">Durusdinium trenchii</name>
    <dbReference type="NCBI Taxonomy" id="1381693"/>
    <lineage>
        <taxon>Eukaryota</taxon>
        <taxon>Sar</taxon>
        <taxon>Alveolata</taxon>
        <taxon>Dinophyceae</taxon>
        <taxon>Suessiales</taxon>
        <taxon>Symbiodiniaceae</taxon>
        <taxon>Durusdinium</taxon>
    </lineage>
</organism>
<gene>
    <name evidence="2" type="ORF">SCF082_LOCUS39067</name>
</gene>
<feature type="transmembrane region" description="Helical" evidence="1">
    <location>
        <begin position="30"/>
        <end position="54"/>
    </location>
</feature>
<sequence>MLLRHMAVLNSPAIFEGGLRHERLGRSARAACRAGTEAITSVICLAISCLSVLLTTMEGISQVCIVCLCGGVASVLLTVGIHPVLMLVGFGPAKVKGRAWALYVWWLSAGCPRPSKEPPEGLLDTDLGSLGESAGQVLGPPFSWVRSTQKQPSPEEPEKEVTVNHLEMQGATAMPPFHGATVHKGLFRGDG</sequence>